<dbReference type="InterPro" id="IPR052527">
    <property type="entry name" value="Metal_cation-efflux_comp"/>
</dbReference>
<dbReference type="Pfam" id="PF04191">
    <property type="entry name" value="PEMT"/>
    <property type="match status" value="1"/>
</dbReference>
<dbReference type="PANTHER" id="PTHR43847:SF1">
    <property type="entry name" value="BLL3993 PROTEIN"/>
    <property type="match status" value="1"/>
</dbReference>
<evidence type="ECO:0000313" key="6">
    <source>
        <dbReference type="EMBL" id="GAA1968001.1"/>
    </source>
</evidence>
<dbReference type="EMBL" id="BAAAOG010000009">
    <property type="protein sequence ID" value="GAA1968001.1"/>
    <property type="molecule type" value="Genomic_DNA"/>
</dbReference>
<organism evidence="6 7">
    <name type="scientific">Microbacterium deminutum</name>
    <dbReference type="NCBI Taxonomy" id="344164"/>
    <lineage>
        <taxon>Bacteria</taxon>
        <taxon>Bacillati</taxon>
        <taxon>Actinomycetota</taxon>
        <taxon>Actinomycetes</taxon>
        <taxon>Micrococcales</taxon>
        <taxon>Microbacteriaceae</taxon>
        <taxon>Microbacterium</taxon>
    </lineage>
</organism>
<keyword evidence="7" id="KW-1185">Reference proteome</keyword>
<dbReference type="Gene3D" id="1.20.120.1630">
    <property type="match status" value="1"/>
</dbReference>
<dbReference type="InterPro" id="IPR007318">
    <property type="entry name" value="Phopholipid_MeTrfase"/>
</dbReference>
<evidence type="ECO:0000256" key="1">
    <source>
        <dbReference type="ARBA" id="ARBA00004127"/>
    </source>
</evidence>
<dbReference type="PANTHER" id="PTHR43847">
    <property type="entry name" value="BLL3993 PROTEIN"/>
    <property type="match status" value="1"/>
</dbReference>
<gene>
    <name evidence="6" type="ORF">GCM10009776_33820</name>
</gene>
<proteinExistence type="predicted"/>
<dbReference type="Proteomes" id="UP001499933">
    <property type="component" value="Unassembled WGS sequence"/>
</dbReference>
<sequence>MLGSVAAGRRRQIGWLLAGYGGLAGFLALEALRGSGGAASLTASEDDQGTTRMIATAYGLAISAPILARPLPTRPLPPPVAAVGLVLQATGLGVRAWSMRTLGRSYSRTLRTEDDRQAVVETGPYRWIRHPGYLGSLLTWVGFALASRSLPVAILVPSLLAAVYVRRMQAEEQFLRRDLPGYIPYTSRTWKLLPFVW</sequence>
<evidence type="ECO:0000256" key="2">
    <source>
        <dbReference type="ARBA" id="ARBA00022692"/>
    </source>
</evidence>
<evidence type="ECO:0000313" key="7">
    <source>
        <dbReference type="Proteomes" id="UP001499933"/>
    </source>
</evidence>
<comment type="caution">
    <text evidence="6">The sequence shown here is derived from an EMBL/GenBank/DDBJ whole genome shotgun (WGS) entry which is preliminary data.</text>
</comment>
<protein>
    <submittedName>
        <fullName evidence="6">Phosphatidylethanolamine N-methyltransferase family protein</fullName>
    </submittedName>
</protein>
<dbReference type="RefSeq" id="WP_344096890.1">
    <property type="nucleotide sequence ID" value="NZ_BAAAOG010000009.1"/>
</dbReference>
<evidence type="ECO:0000256" key="3">
    <source>
        <dbReference type="ARBA" id="ARBA00022989"/>
    </source>
</evidence>
<evidence type="ECO:0000256" key="4">
    <source>
        <dbReference type="ARBA" id="ARBA00023136"/>
    </source>
</evidence>
<dbReference type="PROSITE" id="PS50244">
    <property type="entry name" value="S5A_REDUCTASE"/>
    <property type="match status" value="1"/>
</dbReference>
<keyword evidence="2 5" id="KW-0812">Transmembrane</keyword>
<feature type="transmembrane region" description="Helical" evidence="5">
    <location>
        <begin position="137"/>
        <end position="165"/>
    </location>
</feature>
<evidence type="ECO:0000256" key="5">
    <source>
        <dbReference type="SAM" id="Phobius"/>
    </source>
</evidence>
<feature type="transmembrane region" description="Helical" evidence="5">
    <location>
        <begin position="12"/>
        <end position="29"/>
    </location>
</feature>
<reference evidence="7" key="1">
    <citation type="journal article" date="2019" name="Int. J. Syst. Evol. Microbiol.">
        <title>The Global Catalogue of Microorganisms (GCM) 10K type strain sequencing project: providing services to taxonomists for standard genome sequencing and annotation.</title>
        <authorList>
            <consortium name="The Broad Institute Genomics Platform"/>
            <consortium name="The Broad Institute Genome Sequencing Center for Infectious Disease"/>
            <person name="Wu L."/>
            <person name="Ma J."/>
        </authorList>
    </citation>
    <scope>NUCLEOTIDE SEQUENCE [LARGE SCALE GENOMIC DNA]</scope>
    <source>
        <strain evidence="7">JCM 14901</strain>
    </source>
</reference>
<keyword evidence="4 5" id="KW-0472">Membrane</keyword>
<name>A0ABP5CS29_9MICO</name>
<keyword evidence="3 5" id="KW-1133">Transmembrane helix</keyword>
<accession>A0ABP5CS29</accession>
<comment type="subcellular location">
    <subcellularLocation>
        <location evidence="1">Endomembrane system</location>
        <topology evidence="1">Multi-pass membrane protein</topology>
    </subcellularLocation>
</comment>